<keyword evidence="2" id="KW-1185">Reference proteome</keyword>
<dbReference type="InterPro" id="IPR011652">
    <property type="entry name" value="MORN_2"/>
</dbReference>
<sequence>MAKYCLKNNLLCLITVFLFVLSCKKVKEKNDTSFTFIERGSYKINSANEQNFYFIDRSLMDGYYVVGNELTKWEEFDVEEGLLNGDYIIFHPNGEIYTHSNYIKGKLNGEEKVNYLSGKLMKLKTYKNDVLVGKVVEYYESGQVKSESKIKDGKSIESVSYDIIGNVESQMFIKDGYTFHQKILKGKVFSEQISSNYDNFEAMKFYNEDGSLKVFLRMLEDGDKSYLIELDENRNEIKRIDVKANPEQAMEYAKYFIGL</sequence>
<dbReference type="PROSITE" id="PS51257">
    <property type="entry name" value="PROKAR_LIPOPROTEIN"/>
    <property type="match status" value="1"/>
</dbReference>
<dbReference type="SUPFAM" id="SSF82185">
    <property type="entry name" value="Histone H3 K4-specific methyltransferase SET7/9 N-terminal domain"/>
    <property type="match status" value="1"/>
</dbReference>
<evidence type="ECO:0008006" key="3">
    <source>
        <dbReference type="Google" id="ProtNLM"/>
    </source>
</evidence>
<dbReference type="Pfam" id="PF07661">
    <property type="entry name" value="MORN_2"/>
    <property type="match status" value="3"/>
</dbReference>
<dbReference type="Proteomes" id="UP000598120">
    <property type="component" value="Unassembled WGS sequence"/>
</dbReference>
<name>A0A8J2TU44_9FLAO</name>
<comment type="caution">
    <text evidence="1">The sequence shown here is derived from an EMBL/GenBank/DDBJ whole genome shotgun (WGS) entry which is preliminary data.</text>
</comment>
<accession>A0A8J2TU44</accession>
<dbReference type="AlphaFoldDB" id="A0A8J2TU44"/>
<dbReference type="Gene3D" id="3.90.930.1">
    <property type="match status" value="1"/>
</dbReference>
<dbReference type="EMBL" id="BMIC01000004">
    <property type="protein sequence ID" value="GFZ89754.1"/>
    <property type="molecule type" value="Genomic_DNA"/>
</dbReference>
<gene>
    <name evidence="1" type="ORF">GCM10011531_21760</name>
</gene>
<protein>
    <recommendedName>
        <fullName evidence="3">MORN repeat variant</fullName>
    </recommendedName>
</protein>
<evidence type="ECO:0000313" key="2">
    <source>
        <dbReference type="Proteomes" id="UP000598120"/>
    </source>
</evidence>
<organism evidence="1 2">
    <name type="scientific">Aquaticitalea lipolytica</name>
    <dbReference type="NCBI Taxonomy" id="1247562"/>
    <lineage>
        <taxon>Bacteria</taxon>
        <taxon>Pseudomonadati</taxon>
        <taxon>Bacteroidota</taxon>
        <taxon>Flavobacteriia</taxon>
        <taxon>Flavobacteriales</taxon>
        <taxon>Flavobacteriaceae</taxon>
        <taxon>Aquaticitalea</taxon>
    </lineage>
</organism>
<reference evidence="1 2" key="1">
    <citation type="journal article" date="2014" name="Int. J. Syst. Evol. Microbiol.">
        <title>Complete genome sequence of Corynebacterium casei LMG S-19264T (=DSM 44701T), isolated from a smear-ripened cheese.</title>
        <authorList>
            <consortium name="US DOE Joint Genome Institute (JGI-PGF)"/>
            <person name="Walter F."/>
            <person name="Albersmeier A."/>
            <person name="Kalinowski J."/>
            <person name="Ruckert C."/>
        </authorList>
    </citation>
    <scope>NUCLEOTIDE SEQUENCE [LARGE SCALE GENOMIC DNA]</scope>
    <source>
        <strain evidence="1 2">CGMCC 1.15295</strain>
    </source>
</reference>
<dbReference type="RefSeq" id="WP_188606409.1">
    <property type="nucleotide sequence ID" value="NZ_BMIC01000004.1"/>
</dbReference>
<evidence type="ECO:0000313" key="1">
    <source>
        <dbReference type="EMBL" id="GFZ89754.1"/>
    </source>
</evidence>
<proteinExistence type="predicted"/>